<name>A0A6J5S7N9_9CAUD</name>
<evidence type="ECO:0000313" key="5">
    <source>
        <dbReference type="EMBL" id="CAB5226565.1"/>
    </source>
</evidence>
<dbReference type="EMBL" id="LR796535">
    <property type="protein sequence ID" value="CAB4149884.1"/>
    <property type="molecule type" value="Genomic_DNA"/>
</dbReference>
<dbReference type="EMBL" id="LR797347">
    <property type="protein sequence ID" value="CAB4204609.1"/>
    <property type="molecule type" value="Genomic_DNA"/>
</dbReference>
<dbReference type="EMBL" id="LR797005">
    <property type="protein sequence ID" value="CAB4181085.1"/>
    <property type="molecule type" value="Genomic_DNA"/>
</dbReference>
<evidence type="ECO:0000259" key="1">
    <source>
        <dbReference type="Pfam" id="PF21722"/>
    </source>
</evidence>
<proteinExistence type="predicted"/>
<dbReference type="Pfam" id="PF21722">
    <property type="entry name" value="Gly_rich_2"/>
    <property type="match status" value="1"/>
</dbReference>
<feature type="domain" description="Glycine-rich" evidence="1">
    <location>
        <begin position="150"/>
        <end position="389"/>
    </location>
</feature>
<protein>
    <recommendedName>
        <fullName evidence="1">Glycine-rich domain-containing protein</fullName>
    </recommendedName>
</protein>
<organism evidence="4">
    <name type="scientific">uncultured Caudovirales phage</name>
    <dbReference type="NCBI Taxonomy" id="2100421"/>
    <lineage>
        <taxon>Viruses</taxon>
        <taxon>Duplodnaviria</taxon>
        <taxon>Heunggongvirae</taxon>
        <taxon>Uroviricota</taxon>
        <taxon>Caudoviricetes</taxon>
        <taxon>Peduoviridae</taxon>
        <taxon>Maltschvirus</taxon>
        <taxon>Maltschvirus maltsch</taxon>
    </lineage>
</organism>
<evidence type="ECO:0000313" key="4">
    <source>
        <dbReference type="EMBL" id="CAB4204609.1"/>
    </source>
</evidence>
<reference evidence="4" key="1">
    <citation type="submission" date="2020-05" db="EMBL/GenBank/DDBJ databases">
        <authorList>
            <person name="Chiriac C."/>
            <person name="Salcher M."/>
            <person name="Ghai R."/>
            <person name="Kavagutti S V."/>
        </authorList>
    </citation>
    <scope>NUCLEOTIDE SEQUENCE</scope>
</reference>
<evidence type="ECO:0000313" key="3">
    <source>
        <dbReference type="EMBL" id="CAB4181085.1"/>
    </source>
</evidence>
<evidence type="ECO:0000313" key="2">
    <source>
        <dbReference type="EMBL" id="CAB4149884.1"/>
    </source>
</evidence>
<accession>A0A6J5S7N9</accession>
<dbReference type="InterPro" id="IPR049304">
    <property type="entry name" value="Gly_rich_dom"/>
</dbReference>
<dbReference type="EMBL" id="LR798361">
    <property type="protein sequence ID" value="CAB5226565.1"/>
    <property type="molecule type" value="Genomic_DNA"/>
</dbReference>
<gene>
    <name evidence="3" type="ORF">UFOVP1060_15</name>
    <name evidence="4" type="ORF">UFOVP1400_20</name>
    <name evidence="5" type="ORF">UFOVP1510_2</name>
    <name evidence="2" type="ORF">UFOVP561_3</name>
</gene>
<sequence>MAIQTFTAAQVLTAAQMNALQANDYNQTVSTKTANYVLTAADKGTRIAMNAAGSTSVTVNTSLFAAGDTVWIQNIGAGTCTVTAGTATVTTASSLALAQWGGGTLYFTSASAAIFFSGGGATYGAATGGSSSSITVSSVNYTLLTFTSDSTLTVTKSGLFDVLAFAGGAGGGAGESTVAGAGGGAGGFCLQTVYLSANATIVIGAGGAGGTSRIGNDGLGTRLNGLAITGGGYGASYLTVAGGGGCGGGGYSATGATALQKTGGTPTISTVSGYIGGTITTALDSTGAAGGGGCGGAGNDRSGTTGGAGGLAYDVSSFIGGSALYKGGGGGGGGLIGGAGGNSVGGSGGSNAAGNAAPNANTASGGGGAAYNATASGGAGSSGIVYVRFKV</sequence>